<dbReference type="PATRIC" id="fig|1280951.3.peg.1674"/>
<dbReference type="InterPro" id="IPR006660">
    <property type="entry name" value="Arsenate_reductase-like"/>
</dbReference>
<comment type="caution">
    <text evidence="3">The sequence shown here is derived from an EMBL/GenBank/DDBJ whole genome shotgun (WGS) entry which is preliminary data.</text>
</comment>
<comment type="similarity">
    <text evidence="1 2">Belongs to the ArsC family.</text>
</comment>
<dbReference type="Gene3D" id="3.40.30.10">
    <property type="entry name" value="Glutaredoxin"/>
    <property type="match status" value="1"/>
</dbReference>
<dbReference type="PANTHER" id="PTHR30041:SF4">
    <property type="entry name" value="ARSENATE REDUCTASE"/>
    <property type="match status" value="1"/>
</dbReference>
<name>A0A059FVR6_9PROT</name>
<dbReference type="RefSeq" id="WP_011648498.1">
    <property type="nucleotide sequence ID" value="NZ_ARYI01000006.1"/>
</dbReference>
<evidence type="ECO:0000313" key="4">
    <source>
        <dbReference type="Proteomes" id="UP000025061"/>
    </source>
</evidence>
<dbReference type="PANTHER" id="PTHR30041">
    <property type="entry name" value="ARSENATE REDUCTASE"/>
    <property type="match status" value="1"/>
</dbReference>
<proteinExistence type="inferred from homology"/>
<evidence type="ECO:0000256" key="1">
    <source>
        <dbReference type="ARBA" id="ARBA00007198"/>
    </source>
</evidence>
<dbReference type="SUPFAM" id="SSF52833">
    <property type="entry name" value="Thioredoxin-like"/>
    <property type="match status" value="1"/>
</dbReference>
<dbReference type="OrthoDB" id="9790554at2"/>
<accession>A0A059FVR6</accession>
<dbReference type="Pfam" id="PF03960">
    <property type="entry name" value="ArsC"/>
    <property type="match status" value="1"/>
</dbReference>
<dbReference type="EMBL" id="ARYI01000006">
    <property type="protein sequence ID" value="KCZ94779.1"/>
    <property type="molecule type" value="Genomic_DNA"/>
</dbReference>
<dbReference type="Proteomes" id="UP000025061">
    <property type="component" value="Unassembled WGS sequence"/>
</dbReference>
<evidence type="ECO:0000313" key="3">
    <source>
        <dbReference type="EMBL" id="KCZ94779.1"/>
    </source>
</evidence>
<dbReference type="InterPro" id="IPR036249">
    <property type="entry name" value="Thioredoxin-like_sf"/>
</dbReference>
<reference evidence="3 4" key="1">
    <citation type="submission" date="2013-04" db="EMBL/GenBank/DDBJ databases">
        <title>Hyphomonas hirschiana VP5 Genome Sequencing.</title>
        <authorList>
            <person name="Lai Q."/>
            <person name="Shao Z."/>
        </authorList>
    </citation>
    <scope>NUCLEOTIDE SEQUENCE [LARGE SCALE GENOMIC DNA]</scope>
    <source>
        <strain evidence="3 4">VP5</strain>
    </source>
</reference>
<dbReference type="AlphaFoldDB" id="A0A059FVR6"/>
<protein>
    <submittedName>
        <fullName evidence="3">Putative arsenate reductase</fullName>
    </submittedName>
</protein>
<organism evidence="3 4">
    <name type="scientific">Hyphomonas hirschiana VP5</name>
    <dbReference type="NCBI Taxonomy" id="1280951"/>
    <lineage>
        <taxon>Bacteria</taxon>
        <taxon>Pseudomonadati</taxon>
        <taxon>Pseudomonadota</taxon>
        <taxon>Alphaproteobacteria</taxon>
        <taxon>Hyphomonadales</taxon>
        <taxon>Hyphomonadaceae</taxon>
        <taxon>Hyphomonas</taxon>
    </lineage>
</organism>
<evidence type="ECO:0000256" key="2">
    <source>
        <dbReference type="PROSITE-ProRule" id="PRU01282"/>
    </source>
</evidence>
<sequence length="115" mass="12409">MTYILIHNPGCGSSKKGLELLKANGVEPQIRKYMTAAERLSGEELKDIARKMGAKSPRAFLREKDAAAAGLSETASDAEVYAAMADNPKLIQRPIGINGKKAALGRPNEKLLEIM</sequence>
<keyword evidence="4" id="KW-1185">Reference proteome</keyword>
<dbReference type="PROSITE" id="PS51353">
    <property type="entry name" value="ARSC"/>
    <property type="match status" value="1"/>
</dbReference>
<gene>
    <name evidence="3" type="ORF">HHI_08293</name>
</gene>